<organism evidence="1 2">
    <name type="scientific">Allacma fusca</name>
    <dbReference type="NCBI Taxonomy" id="39272"/>
    <lineage>
        <taxon>Eukaryota</taxon>
        <taxon>Metazoa</taxon>
        <taxon>Ecdysozoa</taxon>
        <taxon>Arthropoda</taxon>
        <taxon>Hexapoda</taxon>
        <taxon>Collembola</taxon>
        <taxon>Symphypleona</taxon>
        <taxon>Sminthuridae</taxon>
        <taxon>Allacma</taxon>
    </lineage>
</organism>
<dbReference type="AlphaFoldDB" id="A0A8J2PSA2"/>
<comment type="caution">
    <text evidence="1">The sequence shown here is derived from an EMBL/GenBank/DDBJ whole genome shotgun (WGS) entry which is preliminary data.</text>
</comment>
<sequence>EIIIEWLDETVLKEYETVPDTDRLERITFSQDVVPNVQYTFQIYERTQNITFLLSTPGKRAAIMGHIDMSTREFGTHLLTT</sequence>
<gene>
    <name evidence="1" type="ORF">AFUS01_LOCUS41593</name>
</gene>
<reference evidence="1" key="1">
    <citation type="submission" date="2021-06" db="EMBL/GenBank/DDBJ databases">
        <authorList>
            <person name="Hodson N. C."/>
            <person name="Mongue J. A."/>
            <person name="Jaron S. K."/>
        </authorList>
    </citation>
    <scope>NUCLEOTIDE SEQUENCE</scope>
</reference>
<feature type="non-terminal residue" evidence="1">
    <location>
        <position position="1"/>
    </location>
</feature>
<dbReference type="Proteomes" id="UP000708208">
    <property type="component" value="Unassembled WGS sequence"/>
</dbReference>
<accession>A0A8J2PSA2</accession>
<proteinExistence type="predicted"/>
<evidence type="ECO:0000313" key="1">
    <source>
        <dbReference type="EMBL" id="CAG7831869.1"/>
    </source>
</evidence>
<keyword evidence="2" id="KW-1185">Reference proteome</keyword>
<name>A0A8J2PSA2_9HEXA</name>
<protein>
    <submittedName>
        <fullName evidence="1">Uncharacterized protein</fullName>
    </submittedName>
</protein>
<dbReference type="EMBL" id="CAJVCH010562403">
    <property type="protein sequence ID" value="CAG7831869.1"/>
    <property type="molecule type" value="Genomic_DNA"/>
</dbReference>
<evidence type="ECO:0000313" key="2">
    <source>
        <dbReference type="Proteomes" id="UP000708208"/>
    </source>
</evidence>